<dbReference type="EMBL" id="CP042905">
    <property type="protein sequence ID" value="QEE16270.1"/>
    <property type="molecule type" value="Genomic_DNA"/>
</dbReference>
<protein>
    <submittedName>
        <fullName evidence="2">Zinc ribbon domain-containing protein</fullName>
    </submittedName>
</protein>
<evidence type="ECO:0000313" key="2">
    <source>
        <dbReference type="EMBL" id="QEE16270.1"/>
    </source>
</evidence>
<reference evidence="2 3" key="1">
    <citation type="journal article" date="2020" name="Nature">
        <title>Isolation of an archaeon at the prokaryote-eukaryote interface.</title>
        <authorList>
            <person name="Imachi H."/>
            <person name="Nobu M.K."/>
            <person name="Nakahara N."/>
            <person name="Morono Y."/>
            <person name="Ogawara M."/>
            <person name="Takaki Y."/>
            <person name="Takano Y."/>
            <person name="Uematsu K."/>
            <person name="Ikuta T."/>
            <person name="Ito M."/>
            <person name="Matsui Y."/>
            <person name="Miyazaki M."/>
            <person name="Murata K."/>
            <person name="Saito Y."/>
            <person name="Sakai S."/>
            <person name="Song C."/>
            <person name="Tasumi E."/>
            <person name="Yamanaka Y."/>
            <person name="Yamaguchi T."/>
            <person name="Kamagata Y."/>
            <person name="Tamaki H."/>
            <person name="Takai K."/>
        </authorList>
    </citation>
    <scope>NUCLEOTIDE SEQUENCE [LARGE SCALE GENOMIC DNA]</scope>
    <source>
        <strain evidence="2 3">MK-D1</strain>
    </source>
</reference>
<feature type="transmembrane region" description="Helical" evidence="1">
    <location>
        <begin position="118"/>
        <end position="135"/>
    </location>
</feature>
<evidence type="ECO:0000313" key="3">
    <source>
        <dbReference type="Proteomes" id="UP000321408"/>
    </source>
</evidence>
<feature type="transmembrane region" description="Helical" evidence="1">
    <location>
        <begin position="56"/>
        <end position="73"/>
    </location>
</feature>
<dbReference type="GeneID" id="41330089"/>
<sequence>MAEIITEGTLKNFKELFRNFKYLLNIILISNLFLFIMDLLYRIFNTEGYVVTANGFDFFIGCVVLIGFFLYIFHTKKILFYIRDLNLNEEFKSIKALNIILFLFFLLIYFPIFPFYHYIGAIILFFIYINKYLSLRKNETTKILQKNILIGPLFVVIGIIASWSLYFNLQLISVSIFAAFGMVLMNMKTYTYFYNRNSVLITSLEKFQRRLPQIVLYGQKNKNKNELVQEIKVEKEEFESESVKISKNSIQEEAVEQINESKNQPEIIIKEEIPKQQFESTIVKVETKPEIVNQPEFIFEADITQHKISRKPIQSNNLKKEDISHVFKKKKCPFCGKQHEDLNTPFCHACGYKF</sequence>
<keyword evidence="1" id="KW-0472">Membrane</keyword>
<keyword evidence="3" id="KW-1185">Reference proteome</keyword>
<dbReference type="KEGG" id="psyt:DSAG12_02100"/>
<feature type="transmembrane region" description="Helical" evidence="1">
    <location>
        <begin position="22"/>
        <end position="44"/>
    </location>
</feature>
<accession>A0A5B9DBY8</accession>
<proteinExistence type="predicted"/>
<feature type="transmembrane region" description="Helical" evidence="1">
    <location>
        <begin position="147"/>
        <end position="165"/>
    </location>
</feature>
<dbReference type="RefSeq" id="WP_147663148.1">
    <property type="nucleotide sequence ID" value="NZ_CP042905.2"/>
</dbReference>
<feature type="transmembrane region" description="Helical" evidence="1">
    <location>
        <begin position="171"/>
        <end position="187"/>
    </location>
</feature>
<dbReference type="Proteomes" id="UP000321408">
    <property type="component" value="Chromosome"/>
</dbReference>
<keyword evidence="1" id="KW-0812">Transmembrane</keyword>
<organism evidence="2 3">
    <name type="scientific">Promethearchaeum syntrophicum</name>
    <dbReference type="NCBI Taxonomy" id="2594042"/>
    <lineage>
        <taxon>Archaea</taxon>
        <taxon>Promethearchaeati</taxon>
        <taxon>Promethearchaeota</taxon>
        <taxon>Promethearchaeia</taxon>
        <taxon>Promethearchaeales</taxon>
        <taxon>Promethearchaeaceae</taxon>
        <taxon>Promethearchaeum</taxon>
    </lineage>
</organism>
<name>A0A5B9DBY8_9ARCH</name>
<keyword evidence="1" id="KW-1133">Transmembrane helix</keyword>
<dbReference type="AlphaFoldDB" id="A0A5B9DBY8"/>
<reference evidence="2 3" key="2">
    <citation type="journal article" date="2024" name="Int. J. Syst. Evol. Microbiol.">
        <title>Promethearchaeum syntrophicum gen. nov., sp. nov., an anaerobic, obligately syntrophic archaeon, the first isolate of the lineage 'Asgard' archaea, and proposal of the new archaeal phylum Promethearchaeota phyl. nov. and kingdom Promethearchaeati regn. nov.</title>
        <authorList>
            <person name="Imachi H."/>
            <person name="Nobu M.K."/>
            <person name="Kato S."/>
            <person name="Takaki Y."/>
            <person name="Miyazaki M."/>
            <person name="Miyata M."/>
            <person name="Ogawara M."/>
            <person name="Saito Y."/>
            <person name="Sakai S."/>
            <person name="Tahara Y.O."/>
            <person name="Takano Y."/>
            <person name="Tasumi E."/>
            <person name="Uematsu K."/>
            <person name="Yoshimura T."/>
            <person name="Itoh T."/>
            <person name="Ohkuma M."/>
            <person name="Takai K."/>
        </authorList>
    </citation>
    <scope>NUCLEOTIDE SEQUENCE [LARGE SCALE GENOMIC DNA]</scope>
    <source>
        <strain evidence="2 3">MK-D1</strain>
    </source>
</reference>
<gene>
    <name evidence="2" type="ORF">DSAG12_02100</name>
</gene>
<feature type="transmembrane region" description="Helical" evidence="1">
    <location>
        <begin position="94"/>
        <end position="112"/>
    </location>
</feature>
<evidence type="ECO:0000256" key="1">
    <source>
        <dbReference type="SAM" id="Phobius"/>
    </source>
</evidence>